<sequence length="30" mass="3236">MVMVSTSSSSAWASLWSGKTHTAYWAPSAF</sequence>
<proteinExistence type="predicted"/>
<comment type="caution">
    <text evidence="1">The sequence shown here is derived from an EMBL/GenBank/DDBJ whole genome shotgun (WGS) entry which is preliminary data.</text>
</comment>
<evidence type="ECO:0000313" key="1">
    <source>
        <dbReference type="EMBL" id="OLP56421.1"/>
    </source>
</evidence>
<dbReference type="EMBL" id="LSRX01008315">
    <property type="protein sequence ID" value="OLP56421.1"/>
    <property type="molecule type" value="Genomic_DNA"/>
</dbReference>
<keyword evidence="2" id="KW-1185">Reference proteome</keyword>
<accession>A0A1Q9AM30</accession>
<feature type="non-terminal residue" evidence="1">
    <location>
        <position position="1"/>
    </location>
</feature>
<name>A0A1Q9AM30_SYMMI</name>
<protein>
    <submittedName>
        <fullName evidence="1">Uncharacterized protein</fullName>
    </submittedName>
</protein>
<feature type="non-terminal residue" evidence="1">
    <location>
        <position position="30"/>
    </location>
</feature>
<evidence type="ECO:0000313" key="2">
    <source>
        <dbReference type="Proteomes" id="UP000186817"/>
    </source>
</evidence>
<dbReference type="AlphaFoldDB" id="A0A1Q9AM30"/>
<gene>
    <name evidence="1" type="ORF">AK812_SmicGene48583</name>
</gene>
<dbReference type="Proteomes" id="UP000186817">
    <property type="component" value="Unassembled WGS sequence"/>
</dbReference>
<reference evidence="1 2" key="1">
    <citation type="submission" date="2016-02" db="EMBL/GenBank/DDBJ databases">
        <title>Genome analysis of coral dinoflagellate symbionts highlights evolutionary adaptations to a symbiotic lifestyle.</title>
        <authorList>
            <person name="Aranda M."/>
            <person name="Li Y."/>
            <person name="Liew Y.J."/>
            <person name="Baumgarten S."/>
            <person name="Simakov O."/>
            <person name="Wilson M."/>
            <person name="Piel J."/>
            <person name="Ashoor H."/>
            <person name="Bougouffa S."/>
            <person name="Bajic V.B."/>
            <person name="Ryu T."/>
            <person name="Ravasi T."/>
            <person name="Bayer T."/>
            <person name="Micklem G."/>
            <person name="Kim H."/>
            <person name="Bhak J."/>
            <person name="Lajeunesse T.C."/>
            <person name="Voolstra C.R."/>
        </authorList>
    </citation>
    <scope>NUCLEOTIDE SEQUENCE [LARGE SCALE GENOMIC DNA]</scope>
    <source>
        <strain evidence="1 2">CCMP2467</strain>
    </source>
</reference>
<organism evidence="1 2">
    <name type="scientific">Symbiodinium microadriaticum</name>
    <name type="common">Dinoflagellate</name>
    <name type="synonym">Zooxanthella microadriatica</name>
    <dbReference type="NCBI Taxonomy" id="2951"/>
    <lineage>
        <taxon>Eukaryota</taxon>
        <taxon>Sar</taxon>
        <taxon>Alveolata</taxon>
        <taxon>Dinophyceae</taxon>
        <taxon>Suessiales</taxon>
        <taxon>Symbiodiniaceae</taxon>
        <taxon>Symbiodinium</taxon>
    </lineage>
</organism>